<dbReference type="VEuPathDB" id="FungiDB:SAPIO_CDS4495"/>
<dbReference type="RefSeq" id="XP_016643369.1">
    <property type="nucleotide sequence ID" value="XM_016787024.1"/>
</dbReference>
<dbReference type="GeneID" id="27723567"/>
<proteinExistence type="predicted"/>
<dbReference type="AlphaFoldDB" id="A0A084G8A8"/>
<dbReference type="OMA" id="FRQHICH"/>
<dbReference type="Proteomes" id="UP000028545">
    <property type="component" value="Unassembled WGS sequence"/>
</dbReference>
<accession>A0A084G8A8</accession>
<comment type="caution">
    <text evidence="2">The sequence shown here is derived from an EMBL/GenBank/DDBJ whole genome shotgun (WGS) entry which is preliminary data.</text>
</comment>
<evidence type="ECO:0000256" key="1">
    <source>
        <dbReference type="SAM" id="MobiDB-lite"/>
    </source>
</evidence>
<keyword evidence="3" id="KW-1185">Reference proteome</keyword>
<feature type="compositionally biased region" description="Acidic residues" evidence="1">
    <location>
        <begin position="1"/>
        <end position="25"/>
    </location>
</feature>
<feature type="region of interest" description="Disordered" evidence="1">
    <location>
        <begin position="1"/>
        <end position="37"/>
    </location>
</feature>
<feature type="region of interest" description="Disordered" evidence="1">
    <location>
        <begin position="71"/>
        <end position="111"/>
    </location>
</feature>
<sequence length="603" mass="67574">MDDLYDIYEDDAPDDDYYDIDDADDAYGSGGDDVDEYDAAEQDNADSDDEFLAGEDAPEFFYFSNNPPYFHLGPSPQTPPRTPPRVPPTVASQAQDAIQSGSPTLPSPGSAISGRKSFMDMVLDVATSNLDSLVHKKLWYSMPSSVVLKVYRKAEKKNKLSMDAWGLLSGILYDTRDEAEDVFHREYRLDLPPRYFASTDTTSLERCLAPAVSLSFDFITHLIIKDTCGLSAREFLCISDMKNLGLLRISEPRSDQEYVNNSLGSVERRITDRVIRAWSEKDDPFPVLRILQFYSCTEITPESMRYWSRFPALAVVTVRGLRKVWDCIEEGSVVHGWKIPTNPDDLQVLALRYISTCRDFESDTMRTESYAAAWAIARTNASKLSLLYGSNPVAKLQTPLPVRRWNGRMPTNSTKETVAISSIYSPWGIRTYADNPMWWLYAALGYILFNDEDLRARNPDIGSQYFAQRTYLLPPAPVMTVTLCPTGDPPKIGSPTMFLDYQHVRAALHSEARLVRYRFVRKEFFDDIATREPGWTPGTYEEDYLRDDDDASGSKGSEGSMSSKSSKGAGSSGGSGSQARNEGSIRRGRKRKLGDVLASLSGI</sequence>
<reference evidence="2 3" key="1">
    <citation type="journal article" date="2014" name="Genome Announc.">
        <title>Draft genome sequence of the pathogenic fungus Scedosporium apiospermum.</title>
        <authorList>
            <person name="Vandeputte P."/>
            <person name="Ghamrawi S."/>
            <person name="Rechenmann M."/>
            <person name="Iltis A."/>
            <person name="Giraud S."/>
            <person name="Fleury M."/>
            <person name="Thornton C."/>
            <person name="Delhaes L."/>
            <person name="Meyer W."/>
            <person name="Papon N."/>
            <person name="Bouchara J.P."/>
        </authorList>
    </citation>
    <scope>NUCLEOTIDE SEQUENCE [LARGE SCALE GENOMIC DNA]</scope>
    <source>
        <strain evidence="2 3">IHEM 14462</strain>
    </source>
</reference>
<feature type="region of interest" description="Disordered" evidence="1">
    <location>
        <begin position="536"/>
        <end position="603"/>
    </location>
</feature>
<evidence type="ECO:0000313" key="2">
    <source>
        <dbReference type="EMBL" id="KEZ43570.1"/>
    </source>
</evidence>
<feature type="compositionally biased region" description="Polar residues" evidence="1">
    <location>
        <begin position="91"/>
        <end position="104"/>
    </location>
</feature>
<organism evidence="2 3">
    <name type="scientific">Pseudallescheria apiosperma</name>
    <name type="common">Scedosporium apiospermum</name>
    <dbReference type="NCBI Taxonomy" id="563466"/>
    <lineage>
        <taxon>Eukaryota</taxon>
        <taxon>Fungi</taxon>
        <taxon>Dikarya</taxon>
        <taxon>Ascomycota</taxon>
        <taxon>Pezizomycotina</taxon>
        <taxon>Sordariomycetes</taxon>
        <taxon>Hypocreomycetidae</taxon>
        <taxon>Microascales</taxon>
        <taxon>Microascaceae</taxon>
        <taxon>Scedosporium</taxon>
    </lineage>
</organism>
<name>A0A084G8A8_PSEDA</name>
<protein>
    <submittedName>
        <fullName evidence="2">Uncharacterized protein</fullName>
    </submittedName>
</protein>
<feature type="compositionally biased region" description="Acidic residues" evidence="1">
    <location>
        <begin position="540"/>
        <end position="551"/>
    </location>
</feature>
<feature type="compositionally biased region" description="Pro residues" evidence="1">
    <location>
        <begin position="76"/>
        <end position="87"/>
    </location>
</feature>
<dbReference type="HOGENOM" id="CLU_452802_0_0_1"/>
<dbReference type="OrthoDB" id="5273928at2759"/>
<evidence type="ECO:0000313" key="3">
    <source>
        <dbReference type="Proteomes" id="UP000028545"/>
    </source>
</evidence>
<dbReference type="EMBL" id="JOWA01000092">
    <property type="protein sequence ID" value="KEZ43570.1"/>
    <property type="molecule type" value="Genomic_DNA"/>
</dbReference>
<feature type="compositionally biased region" description="Low complexity" evidence="1">
    <location>
        <begin position="553"/>
        <end position="569"/>
    </location>
</feature>
<dbReference type="KEGG" id="sapo:SAPIO_CDS4495"/>
<gene>
    <name evidence="2" type="ORF">SAPIO_CDS4495</name>
</gene>